<feature type="transmembrane region" description="Helical" evidence="1">
    <location>
        <begin position="371"/>
        <end position="393"/>
    </location>
</feature>
<keyword evidence="4" id="KW-1185">Reference proteome</keyword>
<dbReference type="AlphaFoldDB" id="A0A564YZB4"/>
<evidence type="ECO:0000313" key="4">
    <source>
        <dbReference type="Proteomes" id="UP000321570"/>
    </source>
</evidence>
<dbReference type="PANTHER" id="PTHR37984:SF5">
    <property type="entry name" value="PROTEIN NYNRIN-LIKE"/>
    <property type="match status" value="1"/>
</dbReference>
<evidence type="ECO:0000313" key="3">
    <source>
        <dbReference type="EMBL" id="VUZ51988.1"/>
    </source>
</evidence>
<reference evidence="3 4" key="1">
    <citation type="submission" date="2019-07" db="EMBL/GenBank/DDBJ databases">
        <authorList>
            <person name="Jastrzebski P J."/>
            <person name="Paukszto L."/>
            <person name="Jastrzebski P J."/>
        </authorList>
    </citation>
    <scope>NUCLEOTIDE SEQUENCE [LARGE SCALE GENOMIC DNA]</scope>
    <source>
        <strain evidence="3 4">WMS-il1</strain>
    </source>
</reference>
<sequence>RAGSDYYSPHEIRHLDYVHQFTHDIRHVKDSDNIVADCLSRTDVQAVTKAVDFHSISETQKTDSELQEFRTRPTSLQLKDIPLHTTSGLITCDVSTGIPRPLVPKVFRRQIFESLHNPSQPGTWATAKLITDRFVRPSCLKDIANWTKTCQAWQRAKVDKHTKVPLKKFPLPESGFDHVHIDIVDPLPLSNGFPCRPFLSMARHLSYAPWDTIESHLFLEFLSNSVASFYPPLTIPIGQTRKHRQPIFDGSYMFRQKSGLTFTIIQSDKESVVSTNHLKPAYHDNRVTENTSPVFHPNPPVKELVNQYHSPAVEGMYICAHALAWLYPSDSYETGFVIQTTTAHAGQCGLLHVLFISFLPQHAALSLSLPLSLLLVMASLNSLLVYSTLGVLLRNCC</sequence>
<name>A0A564YZB4_HYMDI</name>
<feature type="domain" description="Integrase zinc-binding" evidence="2">
    <location>
        <begin position="103"/>
        <end position="158"/>
    </location>
</feature>
<keyword evidence="1" id="KW-1133">Transmembrane helix</keyword>
<dbReference type="Gene3D" id="1.10.340.70">
    <property type="match status" value="1"/>
</dbReference>
<accession>A0A564YZB4</accession>
<protein>
    <recommendedName>
        <fullName evidence="2">Integrase zinc-binding domain-containing protein</fullName>
    </recommendedName>
</protein>
<dbReference type="Pfam" id="PF17921">
    <property type="entry name" value="Integrase_H2C2"/>
    <property type="match status" value="1"/>
</dbReference>
<feature type="non-terminal residue" evidence="3">
    <location>
        <position position="1"/>
    </location>
</feature>
<keyword evidence="1" id="KW-0812">Transmembrane</keyword>
<organism evidence="3 4">
    <name type="scientific">Hymenolepis diminuta</name>
    <name type="common">Rat tapeworm</name>
    <dbReference type="NCBI Taxonomy" id="6216"/>
    <lineage>
        <taxon>Eukaryota</taxon>
        <taxon>Metazoa</taxon>
        <taxon>Spiralia</taxon>
        <taxon>Lophotrochozoa</taxon>
        <taxon>Platyhelminthes</taxon>
        <taxon>Cestoda</taxon>
        <taxon>Eucestoda</taxon>
        <taxon>Cyclophyllidea</taxon>
        <taxon>Hymenolepididae</taxon>
        <taxon>Hymenolepis</taxon>
    </lineage>
</organism>
<gene>
    <name evidence="3" type="ORF">WMSIL1_LOCUS10555</name>
</gene>
<dbReference type="InterPro" id="IPR050951">
    <property type="entry name" value="Retrovirus_Pol_polyprotein"/>
</dbReference>
<proteinExistence type="predicted"/>
<evidence type="ECO:0000256" key="1">
    <source>
        <dbReference type="SAM" id="Phobius"/>
    </source>
</evidence>
<dbReference type="InterPro" id="IPR041588">
    <property type="entry name" value="Integrase_H2C2"/>
</dbReference>
<dbReference type="PANTHER" id="PTHR37984">
    <property type="entry name" value="PROTEIN CBG26694"/>
    <property type="match status" value="1"/>
</dbReference>
<evidence type="ECO:0000259" key="2">
    <source>
        <dbReference type="Pfam" id="PF17921"/>
    </source>
</evidence>
<keyword evidence="1" id="KW-0472">Membrane</keyword>
<dbReference type="EMBL" id="CABIJS010000455">
    <property type="protein sequence ID" value="VUZ51988.1"/>
    <property type="molecule type" value="Genomic_DNA"/>
</dbReference>
<dbReference type="Proteomes" id="UP000321570">
    <property type="component" value="Unassembled WGS sequence"/>
</dbReference>